<evidence type="ECO:0000313" key="1">
    <source>
        <dbReference type="EMBL" id="AWM14701.1"/>
    </source>
</evidence>
<dbReference type="Proteomes" id="UP000245429">
    <property type="component" value="Chromosome"/>
</dbReference>
<protein>
    <submittedName>
        <fullName evidence="1">Uncharacterized protein</fullName>
    </submittedName>
</protein>
<dbReference type="KEGG" id="fse:DI487_13090"/>
<name>A0A2U8QXC0_9FLAO</name>
<evidence type="ECO:0000313" key="2">
    <source>
        <dbReference type="Proteomes" id="UP000245429"/>
    </source>
</evidence>
<dbReference type="EMBL" id="CP029463">
    <property type="protein sequence ID" value="AWM14701.1"/>
    <property type="molecule type" value="Genomic_DNA"/>
</dbReference>
<sequence>MKHLITLVTILSISYGYTQVGIGTTSPNAQLEIAASNPANPTNSDGLIITRLNSLPTANPTVNQHGMLIQLLNTSGAKSPGFYYWDNTVPDWIPFVTGTSIGGYQDADWFEEGTLTAPDDINDSMFHIGNTAIGKNTATTQLDISETTDTNNSTLLVTRTNTSATAASAIKTAFTVAGNSAYGLENNLTGTANASVVGGVHNILNHSGSGEKRGLYNEFLAGSGPVTGVYNLISAPSTGVQNGLFTRFAGTNSAAHYGINIEFRGTGNGNNTGVYIDNAKNGSGVFHGALFEVGGNGNNTKYGVQNMISGSGSGDKYGTYNYVDSSAGGIHYGVYSAALKSTGYAGYFLGRVSIGTTSTNNYILPLSRGTDGQIMVTDGSGNVSWSNPSSVSSIQSISTVSSGTYNVTANDYTLRISNSVSSIVLPDPATVNGKILVLIGIPGISSKTISCLSGSLFDDATNSTITALAAGERYMIQSNGTNWYVIGN</sequence>
<organism evidence="1 2">
    <name type="scientific">Flavobacterium sediminis</name>
    <dbReference type="NCBI Taxonomy" id="2201181"/>
    <lineage>
        <taxon>Bacteria</taxon>
        <taxon>Pseudomonadati</taxon>
        <taxon>Bacteroidota</taxon>
        <taxon>Flavobacteriia</taxon>
        <taxon>Flavobacteriales</taxon>
        <taxon>Flavobacteriaceae</taxon>
        <taxon>Flavobacterium</taxon>
    </lineage>
</organism>
<proteinExistence type="predicted"/>
<keyword evidence="2" id="KW-1185">Reference proteome</keyword>
<reference evidence="1 2" key="1">
    <citation type="submission" date="2018-05" db="EMBL/GenBank/DDBJ databases">
        <title>Flavobacterium sp. MEBiC07310.</title>
        <authorList>
            <person name="Baek K."/>
        </authorList>
    </citation>
    <scope>NUCLEOTIDE SEQUENCE [LARGE SCALE GENOMIC DNA]</scope>
    <source>
        <strain evidence="1 2">MEBiC07310</strain>
    </source>
</reference>
<dbReference type="OrthoDB" id="1488700at2"/>
<dbReference type="RefSeq" id="WP_109570039.1">
    <property type="nucleotide sequence ID" value="NZ_CP029463.1"/>
</dbReference>
<gene>
    <name evidence="1" type="ORF">DI487_13090</name>
</gene>
<accession>A0A2U8QXC0</accession>
<dbReference type="AlphaFoldDB" id="A0A2U8QXC0"/>